<name>A0ABT4GZG6_PAEAL</name>
<sequence>MLEQMINTLIDKRIQEQYPHTQLSAGMLAEVTKVQLGSDIHEYNLKCLDESRNVDERFPEIPGVKSELKFEVGDIVAVILMYGQLDVYIIGKAVA</sequence>
<evidence type="ECO:0000313" key="2">
    <source>
        <dbReference type="Proteomes" id="UP001527181"/>
    </source>
</evidence>
<evidence type="ECO:0000313" key="1">
    <source>
        <dbReference type="EMBL" id="MCY9762112.1"/>
    </source>
</evidence>
<accession>A0ABT4GZG6</accession>
<protein>
    <recommendedName>
        <fullName evidence="3">Phage protein</fullName>
    </recommendedName>
</protein>
<dbReference type="Proteomes" id="UP001527181">
    <property type="component" value="Unassembled WGS sequence"/>
</dbReference>
<dbReference type="RefSeq" id="WP_163979837.1">
    <property type="nucleotide sequence ID" value="NZ_JAMDNP010000028.1"/>
</dbReference>
<evidence type="ECO:0008006" key="3">
    <source>
        <dbReference type="Google" id="ProtNLM"/>
    </source>
</evidence>
<keyword evidence="2" id="KW-1185">Reference proteome</keyword>
<organism evidence="1 2">
    <name type="scientific">Paenibacillus alvei</name>
    <name type="common">Bacillus alvei</name>
    <dbReference type="NCBI Taxonomy" id="44250"/>
    <lineage>
        <taxon>Bacteria</taxon>
        <taxon>Bacillati</taxon>
        <taxon>Bacillota</taxon>
        <taxon>Bacilli</taxon>
        <taxon>Bacillales</taxon>
        <taxon>Paenibacillaceae</taxon>
        <taxon>Paenibacillus</taxon>
    </lineage>
</organism>
<proteinExistence type="predicted"/>
<dbReference type="EMBL" id="JAMDNP010000028">
    <property type="protein sequence ID" value="MCY9762112.1"/>
    <property type="molecule type" value="Genomic_DNA"/>
</dbReference>
<reference evidence="1 2" key="1">
    <citation type="submission" date="2022-05" db="EMBL/GenBank/DDBJ databases">
        <title>Genome Sequencing of Bee-Associated Microbes.</title>
        <authorList>
            <person name="Dunlap C."/>
        </authorList>
    </citation>
    <scope>NUCLEOTIDE SEQUENCE [LARGE SCALE GENOMIC DNA]</scope>
    <source>
        <strain evidence="1 2">NRRL B-04010</strain>
    </source>
</reference>
<gene>
    <name evidence="1" type="ORF">M5X12_16190</name>
</gene>
<comment type="caution">
    <text evidence="1">The sequence shown here is derived from an EMBL/GenBank/DDBJ whole genome shotgun (WGS) entry which is preliminary data.</text>
</comment>